<dbReference type="AlphaFoldDB" id="A0A3M7MA14"/>
<evidence type="ECO:0000259" key="2">
    <source>
        <dbReference type="Pfam" id="PF16335"/>
    </source>
</evidence>
<accession>A0A3M7MA14</accession>
<dbReference type="SUPFAM" id="SSF48208">
    <property type="entry name" value="Six-hairpin glycosidases"/>
    <property type="match status" value="1"/>
</dbReference>
<dbReference type="OrthoDB" id="431715at2759"/>
<evidence type="ECO:0000259" key="3">
    <source>
        <dbReference type="Pfam" id="PF17168"/>
    </source>
</evidence>
<dbReference type="PANTHER" id="PTHR31987:SF1">
    <property type="entry name" value="GLUTAMINASE A"/>
    <property type="match status" value="1"/>
</dbReference>
<dbReference type="InterPro" id="IPR008928">
    <property type="entry name" value="6-hairpin_glycosidase_sf"/>
</dbReference>
<dbReference type="EMBL" id="KE747826">
    <property type="protein sequence ID" value="RMZ71230.1"/>
    <property type="molecule type" value="Genomic_DNA"/>
</dbReference>
<evidence type="ECO:0000313" key="4">
    <source>
        <dbReference type="EMBL" id="RMZ71230.1"/>
    </source>
</evidence>
<evidence type="ECO:0000256" key="1">
    <source>
        <dbReference type="SAM" id="SignalP"/>
    </source>
</evidence>
<dbReference type="PANTHER" id="PTHR31987">
    <property type="entry name" value="GLUTAMINASE A-RELATED"/>
    <property type="match status" value="1"/>
</dbReference>
<dbReference type="InterPro" id="IPR032514">
    <property type="entry name" value="GtaA_central"/>
</dbReference>
<evidence type="ECO:0000313" key="5">
    <source>
        <dbReference type="Proteomes" id="UP000265663"/>
    </source>
</evidence>
<feature type="signal peptide" evidence="1">
    <location>
        <begin position="1"/>
        <end position="22"/>
    </location>
</feature>
<name>A0A3M7MA14_9PLEO</name>
<dbReference type="Proteomes" id="UP000265663">
    <property type="component" value="Unassembled WGS sequence"/>
</dbReference>
<organism evidence="4 5">
    <name type="scientific">Pyrenophora seminiperda CCB06</name>
    <dbReference type="NCBI Taxonomy" id="1302712"/>
    <lineage>
        <taxon>Eukaryota</taxon>
        <taxon>Fungi</taxon>
        <taxon>Dikarya</taxon>
        <taxon>Ascomycota</taxon>
        <taxon>Pezizomycotina</taxon>
        <taxon>Dothideomycetes</taxon>
        <taxon>Pleosporomycetidae</taxon>
        <taxon>Pleosporales</taxon>
        <taxon>Pleosporineae</taxon>
        <taxon>Pleosporaceae</taxon>
        <taxon>Pyrenophora</taxon>
    </lineage>
</organism>
<keyword evidence="1" id="KW-0732">Signal</keyword>
<gene>
    <name evidence="4" type="ORF">GMOD_00005755</name>
</gene>
<sequence length="700" mass="77276">MHVLPLGVLSGLLLLLTTAVQAISTFTPTRPPSLPLAVKSPYLSTWFPAGSNGGNGGYLPGQWPSFWTGQWLGWTGLIKVDGTTFLWMGAPSGFNNKANQTSFEYTSTKSIFTMTAGKVELKVTFLSPLTPKDYMRQSLIFSYMDVEVTSLDGSAHDVQLYTDISAEWTSGNINDVAQWSYGVTGDLVYHKVWKQNQQPFNEVSDRAEWGNWYYTTKVVDGFSYRSGADVDVRSEFDKTGSLANTQDTQFRPINQNWPVFGYALNMSSVGSTPKSQLFTIGLCQDDAIQFLGAKGLTTLPSLWKSYFGNDVAALSFFYNDYQKSGSLSTSLDTQISADSKAAAGDNYVILTSLAARQAFGATQLVGTRDKYYLFLKEISSNGNTQTVDVIYPASPIFYYTNPDLVKLLLDPHFENQESGHYPNSYAEHDLGTHYPNATGHPDGNDEAMPLEECGNQMVMVLAYVQRSGNTAYIQQHYTILKQWATYLVQDSLYPALQLSTDDFAGHLANQTNLALKGIIGLAAMAEMSRLVNQTADAQTYLSTAKDYMTRWQGLGINNSTMPPHATLTYNDASTHGLLYNLYNDALLSLNLVPHSVYNIQSNFYPTLQQNYGVPLDTRNPYYTKSDWEVFCAAVASPSTRDMLIGDLARWVGETSSSEPFSDLYETNSGVQTPGIDFKARPVMGGMFALLVLGKGYSPPN</sequence>
<dbReference type="InterPro" id="IPR033433">
    <property type="entry name" value="GtaA_N"/>
</dbReference>
<keyword evidence="5" id="KW-1185">Reference proteome</keyword>
<feature type="domain" description="Glutaminase A N-terminal" evidence="3">
    <location>
        <begin position="108"/>
        <end position="338"/>
    </location>
</feature>
<dbReference type="GO" id="GO:0005975">
    <property type="term" value="P:carbohydrate metabolic process"/>
    <property type="evidence" value="ECO:0007669"/>
    <property type="project" value="InterPro"/>
</dbReference>
<reference evidence="4 5" key="1">
    <citation type="journal article" date="2014" name="PLoS ONE">
        <title>De novo Genome Assembly of the Fungal Plant Pathogen Pyrenophora semeniperda.</title>
        <authorList>
            <person name="Soliai M.M."/>
            <person name="Meyer S.E."/>
            <person name="Udall J.A."/>
            <person name="Elzinga D.E."/>
            <person name="Hermansen R.A."/>
            <person name="Bodily P.M."/>
            <person name="Hart A.A."/>
            <person name="Coleman C.E."/>
        </authorList>
    </citation>
    <scope>NUCLEOTIDE SEQUENCE [LARGE SCALE GENOMIC DNA]</scope>
    <source>
        <strain evidence="4 5">CCB06</strain>
        <tissue evidence="4">Mycelium</tissue>
    </source>
</reference>
<feature type="domain" description="Glutaminase A central" evidence="2">
    <location>
        <begin position="344"/>
        <end position="690"/>
    </location>
</feature>
<dbReference type="Pfam" id="PF16335">
    <property type="entry name" value="GtaA_6_Hairpin"/>
    <property type="match status" value="1"/>
</dbReference>
<dbReference type="Pfam" id="PF17168">
    <property type="entry name" value="DUF5127"/>
    <property type="match status" value="1"/>
</dbReference>
<dbReference type="InterPro" id="IPR052743">
    <property type="entry name" value="Glutaminase_GtaA"/>
</dbReference>
<proteinExistence type="predicted"/>
<protein>
    <submittedName>
        <fullName evidence="4">Putative glutaminase</fullName>
    </submittedName>
</protein>
<feature type="chain" id="PRO_5018206521" evidence="1">
    <location>
        <begin position="23"/>
        <end position="700"/>
    </location>
</feature>